<feature type="signal peptide" evidence="1">
    <location>
        <begin position="1"/>
        <end position="32"/>
    </location>
</feature>
<dbReference type="InterPro" id="IPR050583">
    <property type="entry name" value="Mycobacterial_A85_antigen"/>
</dbReference>
<keyword evidence="1" id="KW-0732">Signal</keyword>
<gene>
    <name evidence="3" type="primary">gnl_2</name>
    <name evidence="3" type="ORF">Poly41_13300</name>
</gene>
<keyword evidence="3" id="KW-0378">Hydrolase</keyword>
<dbReference type="InterPro" id="IPR029058">
    <property type="entry name" value="AB_hydrolase_fold"/>
</dbReference>
<dbReference type="PANTHER" id="PTHR48098">
    <property type="entry name" value="ENTEROCHELIN ESTERASE-RELATED"/>
    <property type="match status" value="1"/>
</dbReference>
<dbReference type="EMBL" id="SJPV01000002">
    <property type="protein sequence ID" value="TWU40497.1"/>
    <property type="molecule type" value="Genomic_DNA"/>
</dbReference>
<dbReference type="RefSeq" id="WP_197231109.1">
    <property type="nucleotide sequence ID" value="NZ_SJPV01000002.1"/>
</dbReference>
<protein>
    <submittedName>
        <fullName evidence="3">Gluconolactonase</fullName>
        <ecNumber evidence="3">3.1.1.17</ecNumber>
    </submittedName>
</protein>
<dbReference type="Pfam" id="PF00756">
    <property type="entry name" value="Esterase"/>
    <property type="match status" value="1"/>
</dbReference>
<evidence type="ECO:0000256" key="1">
    <source>
        <dbReference type="SAM" id="SignalP"/>
    </source>
</evidence>
<dbReference type="Pfam" id="PF08450">
    <property type="entry name" value="SGL"/>
    <property type="match status" value="1"/>
</dbReference>
<dbReference type="Proteomes" id="UP000319143">
    <property type="component" value="Unassembled WGS sequence"/>
</dbReference>
<organism evidence="3 4">
    <name type="scientific">Novipirellula artificiosorum</name>
    <dbReference type="NCBI Taxonomy" id="2528016"/>
    <lineage>
        <taxon>Bacteria</taxon>
        <taxon>Pseudomonadati</taxon>
        <taxon>Planctomycetota</taxon>
        <taxon>Planctomycetia</taxon>
        <taxon>Pirellulales</taxon>
        <taxon>Pirellulaceae</taxon>
        <taxon>Novipirellula</taxon>
    </lineage>
</organism>
<dbReference type="SUPFAM" id="SSF53474">
    <property type="entry name" value="alpha/beta-Hydrolases"/>
    <property type="match status" value="1"/>
</dbReference>
<dbReference type="AlphaFoldDB" id="A0A5C6DX78"/>
<dbReference type="Gene3D" id="3.40.50.1820">
    <property type="entry name" value="alpha/beta hydrolase"/>
    <property type="match status" value="1"/>
</dbReference>
<keyword evidence="4" id="KW-1185">Reference proteome</keyword>
<sequence length="595" mass="65738" precursor="true">MSMTVSWFVAVRQVTLAVCVSVTAFLSSPMGAAEDAVDYPVPREAVRSEGIPVGKLIHGVFADSQIFPGTERDYWVYVPVQLDADTMAPIMVFQDGKNYCREDRGARATIVFDNLIEEGAMPPTIGLFINPGVVPAANEEALPRFNRSFEYDDVSDRYARFLLEEMIPFVESNHDLTISDDPNDCGICGASSGAIAAFAVAWNRPDAFRRVYSMIGTYVGLRGGDELATWVRKTEPKPLRIFLQDGSNDLNIYAGDWWMANQTLSRALDWAGYEHNHVWGEGQHNHHHGAAIFPDAMRWLWKDYPKPIATHWDRSSSRANEMLVNGAGWEKIGDGYRWAEGLAINDQGTLFFSDVPAGKIYRVVDGHEPELFIEDSGEANGLALGPDGRLYGASRKLKKILAWDLKTGNSEVVVEGLASNDLVVLNNGSIYVTDPVGKKVWLIDPSTKKARVVDTFDGCNGITVSPDQTLLYVAHFDGRFIYSYQIADDGSLRFKQPYFHLHLPAVGTASHADGMCTSAEGWLLSATESGIQVFDQPGRVNLIVPKPGWGRRVCYVRLHGNTMYAATADAVWKRTVKLNASKPFEAPVLPPKPGL</sequence>
<dbReference type="InterPro" id="IPR011042">
    <property type="entry name" value="6-blade_b-propeller_TolB-like"/>
</dbReference>
<proteinExistence type="predicted"/>
<evidence type="ECO:0000313" key="3">
    <source>
        <dbReference type="EMBL" id="TWU40497.1"/>
    </source>
</evidence>
<dbReference type="PANTHER" id="PTHR48098:SF3">
    <property type="entry name" value="IRON(III) ENTEROBACTIN ESTERASE"/>
    <property type="match status" value="1"/>
</dbReference>
<dbReference type="InterPro" id="IPR013658">
    <property type="entry name" value="SGL"/>
</dbReference>
<feature type="chain" id="PRO_5022806959" evidence="1">
    <location>
        <begin position="33"/>
        <end position="595"/>
    </location>
</feature>
<reference evidence="3 4" key="1">
    <citation type="submission" date="2019-02" db="EMBL/GenBank/DDBJ databases">
        <title>Deep-cultivation of Planctomycetes and their phenomic and genomic characterization uncovers novel biology.</title>
        <authorList>
            <person name="Wiegand S."/>
            <person name="Jogler M."/>
            <person name="Boedeker C."/>
            <person name="Pinto D."/>
            <person name="Vollmers J."/>
            <person name="Rivas-Marin E."/>
            <person name="Kohn T."/>
            <person name="Peeters S.H."/>
            <person name="Heuer A."/>
            <person name="Rast P."/>
            <person name="Oberbeckmann S."/>
            <person name="Bunk B."/>
            <person name="Jeske O."/>
            <person name="Meyerdierks A."/>
            <person name="Storesund J.E."/>
            <person name="Kallscheuer N."/>
            <person name="Luecker S."/>
            <person name="Lage O.M."/>
            <person name="Pohl T."/>
            <person name="Merkel B.J."/>
            <person name="Hornburger P."/>
            <person name="Mueller R.-W."/>
            <person name="Bruemmer F."/>
            <person name="Labrenz M."/>
            <person name="Spormann A.M."/>
            <person name="Op Den Camp H."/>
            <person name="Overmann J."/>
            <person name="Amann R."/>
            <person name="Jetten M.S.M."/>
            <person name="Mascher T."/>
            <person name="Medema M.H."/>
            <person name="Devos D.P."/>
            <person name="Kaster A.-K."/>
            <person name="Ovreas L."/>
            <person name="Rohde M."/>
            <person name="Galperin M.Y."/>
            <person name="Jogler C."/>
        </authorList>
    </citation>
    <scope>NUCLEOTIDE SEQUENCE [LARGE SCALE GENOMIC DNA]</scope>
    <source>
        <strain evidence="3 4">Poly41</strain>
    </source>
</reference>
<dbReference type="EC" id="3.1.1.17" evidence="3"/>
<feature type="domain" description="SMP-30/Gluconolactonase/LRE-like region" evidence="2">
    <location>
        <begin position="338"/>
        <end position="547"/>
    </location>
</feature>
<dbReference type="GO" id="GO:0004341">
    <property type="term" value="F:gluconolactonase activity"/>
    <property type="evidence" value="ECO:0007669"/>
    <property type="project" value="UniProtKB-EC"/>
</dbReference>
<dbReference type="Gene3D" id="2.120.10.30">
    <property type="entry name" value="TolB, C-terminal domain"/>
    <property type="match status" value="1"/>
</dbReference>
<evidence type="ECO:0000313" key="4">
    <source>
        <dbReference type="Proteomes" id="UP000319143"/>
    </source>
</evidence>
<dbReference type="SUPFAM" id="SSF63829">
    <property type="entry name" value="Calcium-dependent phosphotriesterase"/>
    <property type="match status" value="1"/>
</dbReference>
<name>A0A5C6DX78_9BACT</name>
<accession>A0A5C6DX78</accession>
<evidence type="ECO:0000259" key="2">
    <source>
        <dbReference type="Pfam" id="PF08450"/>
    </source>
</evidence>
<dbReference type="InterPro" id="IPR000801">
    <property type="entry name" value="Esterase-like"/>
</dbReference>
<comment type="caution">
    <text evidence="3">The sequence shown here is derived from an EMBL/GenBank/DDBJ whole genome shotgun (WGS) entry which is preliminary data.</text>
</comment>